<dbReference type="PANTHER" id="PTHR46558:SF4">
    <property type="entry name" value="DNA-BIDING PHAGE PROTEIN"/>
    <property type="match status" value="1"/>
</dbReference>
<dbReference type="PROSITE" id="PS50943">
    <property type="entry name" value="HTH_CROC1"/>
    <property type="match status" value="1"/>
</dbReference>
<dbReference type="CDD" id="cd00093">
    <property type="entry name" value="HTH_XRE"/>
    <property type="match status" value="1"/>
</dbReference>
<protein>
    <submittedName>
        <fullName evidence="3">Predicted transcriptional regulator</fullName>
    </submittedName>
</protein>
<dbReference type="PANTHER" id="PTHR46558">
    <property type="entry name" value="TRACRIPTIONAL REGULATORY PROTEIN-RELATED-RELATED"/>
    <property type="match status" value="1"/>
</dbReference>
<dbReference type="RefSeq" id="WP_039198464.1">
    <property type="nucleotide sequence ID" value="NZ_LR134310.1"/>
</dbReference>
<dbReference type="InterPro" id="IPR010982">
    <property type="entry name" value="Lambda_DNA-bd_dom_sf"/>
</dbReference>
<dbReference type="Pfam" id="PF01381">
    <property type="entry name" value="HTH_3"/>
    <property type="match status" value="1"/>
</dbReference>
<dbReference type="AlphaFoldDB" id="A0AAX3FJA4"/>
<dbReference type="SUPFAM" id="SSF47413">
    <property type="entry name" value="lambda repressor-like DNA-binding domains"/>
    <property type="match status" value="1"/>
</dbReference>
<organism evidence="3 4">
    <name type="scientific">Actinobacillus equuli</name>
    <dbReference type="NCBI Taxonomy" id="718"/>
    <lineage>
        <taxon>Bacteria</taxon>
        <taxon>Pseudomonadati</taxon>
        <taxon>Pseudomonadota</taxon>
        <taxon>Gammaproteobacteria</taxon>
        <taxon>Pasteurellales</taxon>
        <taxon>Pasteurellaceae</taxon>
        <taxon>Actinobacillus</taxon>
    </lineage>
</organism>
<dbReference type="InterPro" id="IPR001387">
    <property type="entry name" value="Cro/C1-type_HTH"/>
</dbReference>
<dbReference type="Proteomes" id="UP000268529">
    <property type="component" value="Chromosome"/>
</dbReference>
<evidence type="ECO:0000259" key="2">
    <source>
        <dbReference type="PROSITE" id="PS50943"/>
    </source>
</evidence>
<accession>A0AAX3FJA4</accession>
<dbReference type="SMART" id="SM00530">
    <property type="entry name" value="HTH_XRE"/>
    <property type="match status" value="1"/>
</dbReference>
<reference evidence="3 4" key="1">
    <citation type="submission" date="2018-12" db="EMBL/GenBank/DDBJ databases">
        <authorList>
            <consortium name="Pathogen Informatics"/>
        </authorList>
    </citation>
    <scope>NUCLEOTIDE SEQUENCE [LARGE SCALE GENOMIC DNA]</scope>
    <source>
        <strain evidence="3 4">NCTC8529</strain>
    </source>
</reference>
<dbReference type="GeneID" id="92743873"/>
<keyword evidence="1" id="KW-0238">DNA-binding</keyword>
<evidence type="ECO:0000313" key="4">
    <source>
        <dbReference type="Proteomes" id="UP000268529"/>
    </source>
</evidence>
<proteinExistence type="predicted"/>
<feature type="domain" description="HTH cro/C1-type" evidence="2">
    <location>
        <begin position="7"/>
        <end position="61"/>
    </location>
</feature>
<evidence type="ECO:0000313" key="3">
    <source>
        <dbReference type="EMBL" id="VEE91289.1"/>
    </source>
</evidence>
<dbReference type="Gene3D" id="1.10.260.40">
    <property type="entry name" value="lambda repressor-like DNA-binding domains"/>
    <property type="match status" value="1"/>
</dbReference>
<gene>
    <name evidence="3" type="ORF">NCTC8529_01259</name>
</gene>
<sequence>MEIRNKIRRIREMKQWSQEKMADKMNMSLSGYAKIERGETKLYYEKLVQISNIFHIRLEELICVAEDISESDHQVNLSDIGACNPFFTDVLEVEKLKLLLSHKEELLIQKDKELEHLRKIITLLER</sequence>
<evidence type="ECO:0000256" key="1">
    <source>
        <dbReference type="ARBA" id="ARBA00023125"/>
    </source>
</evidence>
<dbReference type="GO" id="GO:0003677">
    <property type="term" value="F:DNA binding"/>
    <property type="evidence" value="ECO:0007669"/>
    <property type="project" value="UniProtKB-KW"/>
</dbReference>
<name>A0AAX3FJA4_ACTEU</name>
<dbReference type="EMBL" id="LR134310">
    <property type="protein sequence ID" value="VEE91289.1"/>
    <property type="molecule type" value="Genomic_DNA"/>
</dbReference>